<dbReference type="Gene3D" id="1.20.1070.10">
    <property type="entry name" value="Rhodopsin 7-helix transmembrane proteins"/>
    <property type="match status" value="1"/>
</dbReference>
<keyword evidence="8 13" id="KW-0472">Membrane</keyword>
<dbReference type="SUPFAM" id="SSF81321">
    <property type="entry name" value="Family A G protein-coupled receptor-like"/>
    <property type="match status" value="1"/>
</dbReference>
<keyword evidence="9 12" id="KW-0675">Receptor</keyword>
<sequence>MTVYNRSLQDGFILLGFYEYRHLQFLLFFIFLALYILCLAENMILVLIIYVDTQLHTPMYFFLCNLSIIDICFTSLIFPKFLLTFVDERIISYEYCMSQMYIFIALQSYEILILTAMCYDRYVAICNPLRYHFVLNRKVTASLSIGTCLLSFLDPIPAISMISNFPFCNQHVVDHVFCDIEPLLKLLCGDLSEVEYVLRIEAACVAVPSFILTIISYVFIIFVISKIQTAEGRVKAFSTCSSHLSVIITLYMSLFFVYLLPQENLHNTKSVSLLNTLVIPMLNPLLYSLRNTEVK</sequence>
<dbReference type="Pfam" id="PF13853">
    <property type="entry name" value="7tm_4"/>
    <property type="match status" value="1"/>
</dbReference>
<dbReference type="OrthoDB" id="9615015at2759"/>
<keyword evidence="10" id="KW-0325">Glycoprotein</keyword>
<evidence type="ECO:0000313" key="15">
    <source>
        <dbReference type="EMBL" id="KAG9462771.1"/>
    </source>
</evidence>
<dbReference type="PROSITE" id="PS00237">
    <property type="entry name" value="G_PROTEIN_RECEP_F1_1"/>
    <property type="match status" value="1"/>
</dbReference>
<feature type="transmembrane region" description="Helical" evidence="13">
    <location>
        <begin position="271"/>
        <end position="289"/>
    </location>
</feature>
<keyword evidence="11 12" id="KW-0807">Transducer</keyword>
<dbReference type="GO" id="GO:0004984">
    <property type="term" value="F:olfactory receptor activity"/>
    <property type="evidence" value="ECO:0007669"/>
    <property type="project" value="InterPro"/>
</dbReference>
<dbReference type="GO" id="GO:0004930">
    <property type="term" value="F:G protein-coupled receptor activity"/>
    <property type="evidence" value="ECO:0007669"/>
    <property type="project" value="UniProtKB-KW"/>
</dbReference>
<evidence type="ECO:0000256" key="9">
    <source>
        <dbReference type="ARBA" id="ARBA00023170"/>
    </source>
</evidence>
<evidence type="ECO:0000256" key="2">
    <source>
        <dbReference type="ARBA" id="ARBA00022475"/>
    </source>
</evidence>
<comment type="subcellular location">
    <subcellularLocation>
        <location evidence="1 13">Cell membrane</location>
        <topology evidence="1 13">Multi-pass membrane protein</topology>
    </subcellularLocation>
</comment>
<dbReference type="GO" id="GO:0005886">
    <property type="term" value="C:plasma membrane"/>
    <property type="evidence" value="ECO:0007669"/>
    <property type="project" value="UniProtKB-SubCell"/>
</dbReference>
<feature type="transmembrane region" description="Helical" evidence="13">
    <location>
        <begin position="236"/>
        <end position="259"/>
    </location>
</feature>
<proteinExistence type="inferred from homology"/>
<feature type="transmembrane region" description="Helical" evidence="13">
    <location>
        <begin position="58"/>
        <end position="78"/>
    </location>
</feature>
<evidence type="ECO:0000256" key="11">
    <source>
        <dbReference type="ARBA" id="ARBA00023224"/>
    </source>
</evidence>
<evidence type="ECO:0000256" key="8">
    <source>
        <dbReference type="ARBA" id="ARBA00023136"/>
    </source>
</evidence>
<feature type="non-terminal residue" evidence="15">
    <location>
        <position position="295"/>
    </location>
</feature>
<dbReference type="PANTHER" id="PTHR26452">
    <property type="entry name" value="OLFACTORY RECEPTOR"/>
    <property type="match status" value="1"/>
</dbReference>
<dbReference type="PRINTS" id="PR00245">
    <property type="entry name" value="OLFACTORYR"/>
</dbReference>
<evidence type="ECO:0000256" key="13">
    <source>
        <dbReference type="RuleBase" id="RU363047"/>
    </source>
</evidence>
<keyword evidence="3 13" id="KW-0716">Sensory transduction</keyword>
<feature type="transmembrane region" description="Helical" evidence="13">
    <location>
        <begin position="200"/>
        <end position="224"/>
    </location>
</feature>
<dbReference type="EMBL" id="WNTK01009602">
    <property type="protein sequence ID" value="KAG9462771.1"/>
    <property type="molecule type" value="Genomic_DNA"/>
</dbReference>
<dbReference type="CDD" id="cd13954">
    <property type="entry name" value="7tmA_OR"/>
    <property type="match status" value="1"/>
</dbReference>
<feature type="transmembrane region" description="Helical" evidence="13">
    <location>
        <begin position="25"/>
        <end position="51"/>
    </location>
</feature>
<comment type="similarity">
    <text evidence="12">Belongs to the G-protein coupled receptor 1 family.</text>
</comment>
<evidence type="ECO:0000256" key="12">
    <source>
        <dbReference type="RuleBase" id="RU000688"/>
    </source>
</evidence>
<dbReference type="InterPro" id="IPR000725">
    <property type="entry name" value="Olfact_rcpt"/>
</dbReference>
<dbReference type="PROSITE" id="PS50262">
    <property type="entry name" value="G_PROTEIN_RECEP_F1_2"/>
    <property type="match status" value="1"/>
</dbReference>
<evidence type="ECO:0000259" key="14">
    <source>
        <dbReference type="PROSITE" id="PS50262"/>
    </source>
</evidence>
<evidence type="ECO:0000313" key="16">
    <source>
        <dbReference type="Proteomes" id="UP000770717"/>
    </source>
</evidence>
<feature type="domain" description="G-protein coupled receptors family 1 profile" evidence="14">
    <location>
        <begin position="41"/>
        <end position="287"/>
    </location>
</feature>
<dbReference type="PRINTS" id="PR00237">
    <property type="entry name" value="GPCRRHODOPSN"/>
</dbReference>
<dbReference type="AlphaFoldDB" id="A0A8J6B7I7"/>
<dbReference type="InterPro" id="IPR017452">
    <property type="entry name" value="GPCR_Rhodpsn_7TM"/>
</dbReference>
<evidence type="ECO:0000256" key="6">
    <source>
        <dbReference type="ARBA" id="ARBA00022989"/>
    </source>
</evidence>
<name>A0A8J6B7I7_ELECQ</name>
<evidence type="ECO:0000256" key="5">
    <source>
        <dbReference type="ARBA" id="ARBA00022725"/>
    </source>
</evidence>
<dbReference type="FunFam" id="1.20.1070.10:FF:000010">
    <property type="entry name" value="Olfactory receptor"/>
    <property type="match status" value="1"/>
</dbReference>
<keyword evidence="5 13" id="KW-0552">Olfaction</keyword>
<evidence type="ECO:0000256" key="3">
    <source>
        <dbReference type="ARBA" id="ARBA00022606"/>
    </source>
</evidence>
<gene>
    <name evidence="15" type="ORF">GDO78_023172</name>
</gene>
<evidence type="ECO:0000256" key="7">
    <source>
        <dbReference type="ARBA" id="ARBA00023040"/>
    </source>
</evidence>
<accession>A0A8J6B7I7</accession>
<feature type="transmembrane region" description="Helical" evidence="13">
    <location>
        <begin position="139"/>
        <end position="162"/>
    </location>
</feature>
<dbReference type="InterPro" id="IPR050516">
    <property type="entry name" value="Olfactory_GPCR"/>
</dbReference>
<evidence type="ECO:0000256" key="1">
    <source>
        <dbReference type="ARBA" id="ARBA00004651"/>
    </source>
</evidence>
<organism evidence="15 16">
    <name type="scientific">Eleutherodactylus coqui</name>
    <name type="common">Puerto Rican coqui</name>
    <dbReference type="NCBI Taxonomy" id="57060"/>
    <lineage>
        <taxon>Eukaryota</taxon>
        <taxon>Metazoa</taxon>
        <taxon>Chordata</taxon>
        <taxon>Craniata</taxon>
        <taxon>Vertebrata</taxon>
        <taxon>Euteleostomi</taxon>
        <taxon>Amphibia</taxon>
        <taxon>Batrachia</taxon>
        <taxon>Anura</taxon>
        <taxon>Neobatrachia</taxon>
        <taxon>Hyloidea</taxon>
        <taxon>Eleutherodactylidae</taxon>
        <taxon>Eleutherodactylinae</taxon>
        <taxon>Eleutherodactylus</taxon>
        <taxon>Eleutherodactylus</taxon>
    </lineage>
</organism>
<keyword evidence="6 13" id="KW-1133">Transmembrane helix</keyword>
<reference evidence="15" key="1">
    <citation type="thesis" date="2020" institute="ProQuest LLC" country="789 East Eisenhower Parkway, Ann Arbor, MI, USA">
        <title>Comparative Genomics and Chromosome Evolution.</title>
        <authorList>
            <person name="Mudd A.B."/>
        </authorList>
    </citation>
    <scope>NUCLEOTIDE SEQUENCE</scope>
    <source>
        <strain evidence="15">HN-11 Male</strain>
        <tissue evidence="15">Kidney and liver</tissue>
    </source>
</reference>
<protein>
    <recommendedName>
        <fullName evidence="13">Olfactory receptor</fullName>
    </recommendedName>
</protein>
<comment type="caution">
    <text evidence="15">The sequence shown here is derived from an EMBL/GenBank/DDBJ whole genome shotgun (WGS) entry which is preliminary data.</text>
</comment>
<keyword evidence="16" id="KW-1185">Reference proteome</keyword>
<keyword evidence="7 12" id="KW-0297">G-protein coupled receptor</keyword>
<feature type="transmembrane region" description="Helical" evidence="13">
    <location>
        <begin position="98"/>
        <end position="119"/>
    </location>
</feature>
<dbReference type="Proteomes" id="UP000770717">
    <property type="component" value="Unassembled WGS sequence"/>
</dbReference>
<evidence type="ECO:0000256" key="4">
    <source>
        <dbReference type="ARBA" id="ARBA00022692"/>
    </source>
</evidence>
<dbReference type="InterPro" id="IPR000276">
    <property type="entry name" value="GPCR_Rhodpsn"/>
</dbReference>
<keyword evidence="2 13" id="KW-1003">Cell membrane</keyword>
<evidence type="ECO:0000256" key="10">
    <source>
        <dbReference type="ARBA" id="ARBA00023180"/>
    </source>
</evidence>
<keyword evidence="4 12" id="KW-0812">Transmembrane</keyword>